<organism evidence="11 12">
    <name type="scientific">Gregarina niphandrodes</name>
    <name type="common">Septate eugregarine</name>
    <dbReference type="NCBI Taxonomy" id="110365"/>
    <lineage>
        <taxon>Eukaryota</taxon>
        <taxon>Sar</taxon>
        <taxon>Alveolata</taxon>
        <taxon>Apicomplexa</taxon>
        <taxon>Conoidasida</taxon>
        <taxon>Gregarinasina</taxon>
        <taxon>Eugregarinorida</taxon>
        <taxon>Gregarinidae</taxon>
        <taxon>Gregarina</taxon>
    </lineage>
</organism>
<keyword evidence="12" id="KW-1185">Reference proteome</keyword>
<dbReference type="eggNOG" id="KOG3073">
    <property type="taxonomic scope" value="Eukaryota"/>
</dbReference>
<dbReference type="AlphaFoldDB" id="A0A023AZF8"/>
<dbReference type="InterPro" id="IPR029026">
    <property type="entry name" value="tRNA_m1G_MTases_N"/>
</dbReference>
<dbReference type="Proteomes" id="UP000019763">
    <property type="component" value="Unassembled WGS sequence"/>
</dbReference>
<comment type="similarity">
    <text evidence="2">Belongs to the class IV-like SAM-binding methyltransferase superfamily. RNA methyltransferase NEP1 family.</text>
</comment>
<proteinExistence type="inferred from homology"/>
<keyword evidence="9" id="KW-0694">RNA-binding</keyword>
<keyword evidence="5" id="KW-0489">Methyltransferase</keyword>
<evidence type="ECO:0000256" key="7">
    <source>
        <dbReference type="ARBA" id="ARBA00022691"/>
    </source>
</evidence>
<evidence type="ECO:0000313" key="11">
    <source>
        <dbReference type="EMBL" id="EZG43863.1"/>
    </source>
</evidence>
<dbReference type="PANTHER" id="PTHR12636:SF5">
    <property type="entry name" value="RIBOSOMAL RNA SMALL SUBUNIT METHYLTRANSFERASE NEP1"/>
    <property type="match status" value="1"/>
</dbReference>
<dbReference type="RefSeq" id="XP_011132951.1">
    <property type="nucleotide sequence ID" value="XM_011134649.1"/>
</dbReference>
<evidence type="ECO:0000256" key="3">
    <source>
        <dbReference type="ARBA" id="ARBA00022517"/>
    </source>
</evidence>
<dbReference type="GeneID" id="22915444"/>
<sequence length="238" mass="26954">MNRQWDGSVFVPALRERRLQGQKLVVVLEDACLEVVHVGEGRHEVLSGTKAGHRRLLRRAGRAESRDLRPDIVYQCLCALLESPINRSGGLLLYIHTQNGLMIEVNPQLRCPRTYTEFESLFGTLLVKRNVRARGAKVTLLQIVKNDLSQILPPGCRKIGLEVHGRHVDLNHVQQDLQRENKNVCQPIVVFIGAVAHGSPIARERNEFVEDELCISKYHLSAAECCHRICHAVEQVWL</sequence>
<dbReference type="SUPFAM" id="SSF75217">
    <property type="entry name" value="alpha/beta knot"/>
    <property type="match status" value="1"/>
</dbReference>
<comment type="subcellular location">
    <subcellularLocation>
        <location evidence="1">Nucleus</location>
        <location evidence="1">Nucleolus</location>
    </subcellularLocation>
</comment>
<dbReference type="GO" id="GO:0032040">
    <property type="term" value="C:small-subunit processome"/>
    <property type="evidence" value="ECO:0007669"/>
    <property type="project" value="TreeGrafter"/>
</dbReference>
<evidence type="ECO:0000256" key="1">
    <source>
        <dbReference type="ARBA" id="ARBA00004604"/>
    </source>
</evidence>
<accession>A0A023AZF8</accession>
<dbReference type="InterPro" id="IPR029028">
    <property type="entry name" value="Alpha/beta_knot_MTases"/>
</dbReference>
<name>A0A023AZF8_GRENI</name>
<evidence type="ECO:0000313" key="12">
    <source>
        <dbReference type="Proteomes" id="UP000019763"/>
    </source>
</evidence>
<dbReference type="FunFam" id="3.40.1280.10:FF:000003">
    <property type="entry name" value="Ribosomal RNA small subunit methyltransferase"/>
    <property type="match status" value="1"/>
</dbReference>
<dbReference type="PANTHER" id="PTHR12636">
    <property type="entry name" value="NEP1/MRA1"/>
    <property type="match status" value="1"/>
</dbReference>
<dbReference type="OrthoDB" id="269804at2759"/>
<dbReference type="GO" id="GO:0070037">
    <property type="term" value="F:rRNA (pseudouridine) methyltransferase activity"/>
    <property type="evidence" value="ECO:0007669"/>
    <property type="project" value="InterPro"/>
</dbReference>
<protein>
    <submittedName>
        <fullName evidence="11">Ribosome biogenesis protein NEP1</fullName>
    </submittedName>
</protein>
<gene>
    <name evidence="11" type="ORF">GNI_157030</name>
</gene>
<evidence type="ECO:0000256" key="8">
    <source>
        <dbReference type="ARBA" id="ARBA00022730"/>
    </source>
</evidence>
<reference evidence="11" key="1">
    <citation type="submission" date="2013-12" db="EMBL/GenBank/DDBJ databases">
        <authorList>
            <person name="Omoto C.K."/>
            <person name="Sibley D."/>
            <person name="Venepally P."/>
            <person name="Hadjithomas M."/>
            <person name="Karamycheva S."/>
            <person name="Brunk B."/>
            <person name="Roos D."/>
            <person name="Caler E."/>
            <person name="Lorenzi H."/>
        </authorList>
    </citation>
    <scope>NUCLEOTIDE SEQUENCE</scope>
</reference>
<evidence type="ECO:0000256" key="10">
    <source>
        <dbReference type="ARBA" id="ARBA00023242"/>
    </source>
</evidence>
<comment type="caution">
    <text evidence="11">The sequence shown here is derived from an EMBL/GenBank/DDBJ whole genome shotgun (WGS) entry which is preliminary data.</text>
</comment>
<dbReference type="GO" id="GO:0070475">
    <property type="term" value="P:rRNA base methylation"/>
    <property type="evidence" value="ECO:0007669"/>
    <property type="project" value="InterPro"/>
</dbReference>
<keyword evidence="3" id="KW-0690">Ribosome biogenesis</keyword>
<keyword evidence="8" id="KW-0699">rRNA-binding</keyword>
<dbReference type="Pfam" id="PF03587">
    <property type="entry name" value="EMG1"/>
    <property type="match status" value="1"/>
</dbReference>
<dbReference type="VEuPathDB" id="CryptoDB:GNI_157030"/>
<evidence type="ECO:0000256" key="4">
    <source>
        <dbReference type="ARBA" id="ARBA00022552"/>
    </source>
</evidence>
<dbReference type="GO" id="GO:0019843">
    <property type="term" value="F:rRNA binding"/>
    <property type="evidence" value="ECO:0007669"/>
    <property type="project" value="UniProtKB-KW"/>
</dbReference>
<dbReference type="EMBL" id="AFNH02001171">
    <property type="protein sequence ID" value="EZG43863.1"/>
    <property type="molecule type" value="Genomic_DNA"/>
</dbReference>
<evidence type="ECO:0000256" key="5">
    <source>
        <dbReference type="ARBA" id="ARBA00022603"/>
    </source>
</evidence>
<keyword evidence="4" id="KW-0698">rRNA processing</keyword>
<dbReference type="OMA" id="VHNTFEL"/>
<evidence type="ECO:0000256" key="2">
    <source>
        <dbReference type="ARBA" id="ARBA00008115"/>
    </source>
</evidence>
<keyword evidence="7" id="KW-0949">S-adenosyl-L-methionine</keyword>
<evidence type="ECO:0000256" key="9">
    <source>
        <dbReference type="ARBA" id="ARBA00022884"/>
    </source>
</evidence>
<evidence type="ECO:0000256" key="6">
    <source>
        <dbReference type="ARBA" id="ARBA00022679"/>
    </source>
</evidence>
<dbReference type="CDD" id="cd18088">
    <property type="entry name" value="Nep1-like"/>
    <property type="match status" value="1"/>
</dbReference>
<keyword evidence="6" id="KW-0808">Transferase</keyword>
<dbReference type="InterPro" id="IPR005304">
    <property type="entry name" value="Rbsml_bgen_MeTrfase_EMG1/NEP1"/>
</dbReference>
<dbReference type="Gene3D" id="3.40.1280.10">
    <property type="match status" value="1"/>
</dbReference>
<keyword evidence="10" id="KW-0539">Nucleus</keyword>